<organism evidence="1 2">
    <name type="scientific">Coemansia furcata</name>
    <dbReference type="NCBI Taxonomy" id="417177"/>
    <lineage>
        <taxon>Eukaryota</taxon>
        <taxon>Fungi</taxon>
        <taxon>Fungi incertae sedis</taxon>
        <taxon>Zoopagomycota</taxon>
        <taxon>Kickxellomycotina</taxon>
        <taxon>Kickxellomycetes</taxon>
        <taxon>Kickxellales</taxon>
        <taxon>Kickxellaceae</taxon>
        <taxon>Coemansia</taxon>
    </lineage>
</organism>
<dbReference type="Proteomes" id="UP001140096">
    <property type="component" value="Unassembled WGS sequence"/>
</dbReference>
<comment type="caution">
    <text evidence="1">The sequence shown here is derived from an EMBL/GenBank/DDBJ whole genome shotgun (WGS) entry which is preliminary data.</text>
</comment>
<feature type="non-terminal residue" evidence="1">
    <location>
        <position position="1"/>
    </location>
</feature>
<evidence type="ECO:0000313" key="1">
    <source>
        <dbReference type="EMBL" id="KAJ2799962.1"/>
    </source>
</evidence>
<accession>A0ACC1L3Z4</accession>
<evidence type="ECO:0000313" key="2">
    <source>
        <dbReference type="Proteomes" id="UP001140096"/>
    </source>
</evidence>
<reference evidence="1" key="1">
    <citation type="submission" date="2022-07" db="EMBL/GenBank/DDBJ databases">
        <title>Phylogenomic reconstructions and comparative analyses of Kickxellomycotina fungi.</title>
        <authorList>
            <person name="Reynolds N.K."/>
            <person name="Stajich J.E."/>
            <person name="Barry K."/>
            <person name="Grigoriev I.V."/>
            <person name="Crous P."/>
            <person name="Smith M.E."/>
        </authorList>
    </citation>
    <scope>NUCLEOTIDE SEQUENCE</scope>
    <source>
        <strain evidence="1">CBS 102833</strain>
    </source>
</reference>
<proteinExistence type="predicted"/>
<dbReference type="EMBL" id="JANBUP010002533">
    <property type="protein sequence ID" value="KAJ2799962.1"/>
    <property type="molecule type" value="Genomic_DNA"/>
</dbReference>
<protein>
    <submittedName>
        <fullName evidence="1">Uncharacterized protein</fullName>
    </submittedName>
</protein>
<sequence>IQMILVHVVVPLLLASAVLYALLCWRPALIERDIFPQEKQQKKQKHVLFVTAHPDDECMFFSPTLAYLSRRPDVTVSLLCLTTGNHDQLGDVRKKELVKSAVTFGMTPDSVIIVDDQYLPDSPKKAWNVALVAKTVEAVVVAGDVDTVFTFDQRGVSGHQNHIAAYMGVKHMALTSQRFKFQKINVYALESVGLARKFSSILDTLFAFGMAATGTNNRMFIADLTGYSQGIQAMLMHESQLVWFRKLYLVFSRYMFINTYTKVN</sequence>
<name>A0ACC1L3Z4_9FUNG</name>
<gene>
    <name evidence="1" type="ORF">H4S07_005297</name>
</gene>
<keyword evidence="2" id="KW-1185">Reference proteome</keyword>